<gene>
    <name evidence="12" type="ORF">CFN78_10465</name>
</gene>
<evidence type="ECO:0000256" key="7">
    <source>
        <dbReference type="ARBA" id="ARBA00022840"/>
    </source>
</evidence>
<evidence type="ECO:0000256" key="4">
    <source>
        <dbReference type="ARBA" id="ARBA00022679"/>
    </source>
</evidence>
<proteinExistence type="predicted"/>
<dbReference type="AlphaFoldDB" id="A0A263D483"/>
<dbReference type="EMBL" id="NKYE01000005">
    <property type="protein sequence ID" value="OZM73273.1"/>
    <property type="molecule type" value="Genomic_DNA"/>
</dbReference>
<organism evidence="12 13">
    <name type="scientific">Amycolatopsis antarctica</name>
    <dbReference type="NCBI Taxonomy" id="1854586"/>
    <lineage>
        <taxon>Bacteria</taxon>
        <taxon>Bacillati</taxon>
        <taxon>Actinomycetota</taxon>
        <taxon>Actinomycetes</taxon>
        <taxon>Pseudonocardiales</taxon>
        <taxon>Pseudonocardiaceae</taxon>
        <taxon>Amycolatopsis</taxon>
    </lineage>
</organism>
<evidence type="ECO:0000259" key="11">
    <source>
        <dbReference type="Pfam" id="PF13796"/>
    </source>
</evidence>
<dbReference type="GO" id="GO:0046983">
    <property type="term" value="F:protein dimerization activity"/>
    <property type="evidence" value="ECO:0007669"/>
    <property type="project" value="InterPro"/>
</dbReference>
<sequence length="427" mass="46359">MTVWRELTGKPLRFLFSSWPFRVYAFLLSGSFIGLILAVIFAAMVTVGTLFSLVLVGLIILVLAALLGIPVAEIERYRLQLVDRRTLHGPHIKVAERGIRPWLRTRLRERATWRELVYLISLALILSLINLAAVAVATTSLMLAFMPALVALVAPDTIMLGSLGKLDSPFDAIPMSCVGVVSTMLSTYLLGVVSAGHVQFARLLLASREEELDRQVVELASSRSRLLNGFEAERRRIERDLHDGAQQRLVALSMALGLASVELAQRGGEPHRLILRAHEEAKQALSEMRDLIHGIHPQVLTDRGLNAAVIELGARCTIPVDVDISLPGRMQAAVETGAYFAVSELLTNMSKHSEATRSQVVGRVAGPNLVVEVTDDGVGGADPTLGTGLQGLVDRLAVVEGTLEWSSPAGGPTTIRMEIPCHLSRCE</sequence>
<keyword evidence="9" id="KW-1133">Transmembrane helix</keyword>
<dbReference type="Proteomes" id="UP000242444">
    <property type="component" value="Unassembled WGS sequence"/>
</dbReference>
<keyword evidence="13" id="KW-1185">Reference proteome</keyword>
<dbReference type="Gene3D" id="3.30.565.10">
    <property type="entry name" value="Histidine kinase-like ATPase, C-terminal domain"/>
    <property type="match status" value="1"/>
</dbReference>
<feature type="transmembrane region" description="Helical" evidence="9">
    <location>
        <begin position="50"/>
        <end position="72"/>
    </location>
</feature>
<accession>A0A263D483</accession>
<reference evidence="12 13" key="1">
    <citation type="submission" date="2017-07" db="EMBL/GenBank/DDBJ databases">
        <title>Amycolatopsis antarcticus sp. nov., isolated from the surface of an Antarcticus brown macroalga.</title>
        <authorList>
            <person name="Wang J."/>
            <person name="Leiva S."/>
            <person name="Huang J."/>
            <person name="Huang Y."/>
        </authorList>
    </citation>
    <scope>NUCLEOTIDE SEQUENCE [LARGE SCALE GENOMIC DNA]</scope>
    <source>
        <strain evidence="12 13">AU-G6</strain>
    </source>
</reference>
<keyword evidence="9" id="KW-0812">Transmembrane</keyword>
<keyword evidence="3" id="KW-0597">Phosphoprotein</keyword>
<feature type="domain" description="Signal transduction histidine kinase subgroup 3 dimerisation and phosphoacceptor" evidence="10">
    <location>
        <begin position="233"/>
        <end position="300"/>
    </location>
</feature>
<dbReference type="OrthoDB" id="5241729at2"/>
<dbReference type="FunCoup" id="A0A263D483">
    <property type="interactions" value="1"/>
</dbReference>
<keyword evidence="4" id="KW-0808">Transferase</keyword>
<evidence type="ECO:0000256" key="9">
    <source>
        <dbReference type="SAM" id="Phobius"/>
    </source>
</evidence>
<dbReference type="InterPro" id="IPR025828">
    <property type="entry name" value="Put_sensor_dom"/>
</dbReference>
<evidence type="ECO:0000256" key="6">
    <source>
        <dbReference type="ARBA" id="ARBA00022777"/>
    </source>
</evidence>
<evidence type="ECO:0000259" key="10">
    <source>
        <dbReference type="Pfam" id="PF07730"/>
    </source>
</evidence>
<keyword evidence="7" id="KW-0067">ATP-binding</keyword>
<evidence type="ECO:0000256" key="5">
    <source>
        <dbReference type="ARBA" id="ARBA00022741"/>
    </source>
</evidence>
<protein>
    <recommendedName>
        <fullName evidence="2">histidine kinase</fullName>
        <ecNumber evidence="2">2.7.13.3</ecNumber>
    </recommendedName>
</protein>
<dbReference type="GO" id="GO:0005524">
    <property type="term" value="F:ATP binding"/>
    <property type="evidence" value="ECO:0007669"/>
    <property type="project" value="UniProtKB-KW"/>
</dbReference>
<evidence type="ECO:0000313" key="12">
    <source>
        <dbReference type="EMBL" id="OZM73273.1"/>
    </source>
</evidence>
<keyword evidence="6 12" id="KW-0418">Kinase</keyword>
<dbReference type="InterPro" id="IPR050482">
    <property type="entry name" value="Sensor_HK_TwoCompSys"/>
</dbReference>
<feature type="transmembrane region" description="Helical" evidence="9">
    <location>
        <begin position="116"/>
        <end position="137"/>
    </location>
</feature>
<dbReference type="InterPro" id="IPR011712">
    <property type="entry name" value="Sig_transdc_His_kin_sub3_dim/P"/>
</dbReference>
<dbReference type="EC" id="2.7.13.3" evidence="2"/>
<dbReference type="Pfam" id="PF07730">
    <property type="entry name" value="HisKA_3"/>
    <property type="match status" value="1"/>
</dbReference>
<evidence type="ECO:0000256" key="2">
    <source>
        <dbReference type="ARBA" id="ARBA00012438"/>
    </source>
</evidence>
<dbReference type="Gene3D" id="1.20.5.1930">
    <property type="match status" value="1"/>
</dbReference>
<dbReference type="InParanoid" id="A0A263D483"/>
<keyword evidence="8" id="KW-0902">Two-component regulatory system</keyword>
<feature type="transmembrane region" description="Helical" evidence="9">
    <location>
        <begin position="175"/>
        <end position="198"/>
    </location>
</feature>
<dbReference type="PANTHER" id="PTHR24421:SF10">
    <property type="entry name" value="NITRATE_NITRITE SENSOR PROTEIN NARQ"/>
    <property type="match status" value="1"/>
</dbReference>
<dbReference type="SUPFAM" id="SSF55874">
    <property type="entry name" value="ATPase domain of HSP90 chaperone/DNA topoisomerase II/histidine kinase"/>
    <property type="match status" value="1"/>
</dbReference>
<dbReference type="InterPro" id="IPR036890">
    <property type="entry name" value="HATPase_C_sf"/>
</dbReference>
<dbReference type="PANTHER" id="PTHR24421">
    <property type="entry name" value="NITRATE/NITRITE SENSOR PROTEIN NARX-RELATED"/>
    <property type="match status" value="1"/>
</dbReference>
<evidence type="ECO:0000256" key="1">
    <source>
        <dbReference type="ARBA" id="ARBA00000085"/>
    </source>
</evidence>
<evidence type="ECO:0000256" key="3">
    <source>
        <dbReference type="ARBA" id="ARBA00022553"/>
    </source>
</evidence>
<evidence type="ECO:0000256" key="8">
    <source>
        <dbReference type="ARBA" id="ARBA00023012"/>
    </source>
</evidence>
<feature type="transmembrane region" description="Helical" evidence="9">
    <location>
        <begin position="143"/>
        <end position="163"/>
    </location>
</feature>
<evidence type="ECO:0000313" key="13">
    <source>
        <dbReference type="Proteomes" id="UP000242444"/>
    </source>
</evidence>
<feature type="domain" description="Putative sensor" evidence="11">
    <location>
        <begin position="26"/>
        <end position="205"/>
    </location>
</feature>
<dbReference type="Pfam" id="PF13796">
    <property type="entry name" value="Sensor"/>
    <property type="match status" value="1"/>
</dbReference>
<comment type="caution">
    <text evidence="12">The sequence shown here is derived from an EMBL/GenBank/DDBJ whole genome shotgun (WGS) entry which is preliminary data.</text>
</comment>
<comment type="catalytic activity">
    <reaction evidence="1">
        <text>ATP + protein L-histidine = ADP + protein N-phospho-L-histidine.</text>
        <dbReference type="EC" id="2.7.13.3"/>
    </reaction>
</comment>
<dbReference type="GO" id="GO:0016020">
    <property type="term" value="C:membrane"/>
    <property type="evidence" value="ECO:0007669"/>
    <property type="project" value="InterPro"/>
</dbReference>
<dbReference type="GO" id="GO:0000155">
    <property type="term" value="F:phosphorelay sensor kinase activity"/>
    <property type="evidence" value="ECO:0007669"/>
    <property type="project" value="InterPro"/>
</dbReference>
<name>A0A263D483_9PSEU</name>
<keyword evidence="5" id="KW-0547">Nucleotide-binding</keyword>
<keyword evidence="9" id="KW-0472">Membrane</keyword>
<feature type="transmembrane region" description="Helical" evidence="9">
    <location>
        <begin position="21"/>
        <end position="44"/>
    </location>
</feature>
<dbReference type="CDD" id="cd16917">
    <property type="entry name" value="HATPase_UhpB-NarQ-NarX-like"/>
    <property type="match status" value="1"/>
</dbReference>